<feature type="domain" description="Cytochrome c" evidence="7">
    <location>
        <begin position="52"/>
        <end position="141"/>
    </location>
</feature>
<evidence type="ECO:0000256" key="6">
    <source>
        <dbReference type="SAM" id="SignalP"/>
    </source>
</evidence>
<sequence>MTRTILAVAAIVLGASVALAQAGAPHAPMGPPPGPPPPYQLRPAYPAGDRTAAGGNGKVLFEAHCGYCHLAGGMGTNLVTKQQMMMGRTPDQGLLANRTDLTADYVKAVVRGGKGAMPTQTRVDITDAELDAVAKYLGKAG</sequence>
<evidence type="ECO:0000256" key="2">
    <source>
        <dbReference type="ARBA" id="ARBA00022723"/>
    </source>
</evidence>
<dbReference type="Gene3D" id="1.10.760.10">
    <property type="entry name" value="Cytochrome c-like domain"/>
    <property type="match status" value="1"/>
</dbReference>
<dbReference type="InterPro" id="IPR036909">
    <property type="entry name" value="Cyt_c-like_dom_sf"/>
</dbReference>
<dbReference type="InterPro" id="IPR009056">
    <property type="entry name" value="Cyt_c-like_dom"/>
</dbReference>
<keyword evidence="9" id="KW-1185">Reference proteome</keyword>
<organism evidence="8 9">
    <name type="scientific">Novosphingobium capsulatum</name>
    <dbReference type="NCBI Taxonomy" id="13688"/>
    <lineage>
        <taxon>Bacteria</taxon>
        <taxon>Pseudomonadati</taxon>
        <taxon>Pseudomonadota</taxon>
        <taxon>Alphaproteobacteria</taxon>
        <taxon>Sphingomonadales</taxon>
        <taxon>Sphingomonadaceae</taxon>
        <taxon>Novosphingobium</taxon>
    </lineage>
</organism>
<feature type="chain" id="PRO_5046432051" evidence="6">
    <location>
        <begin position="21"/>
        <end position="141"/>
    </location>
</feature>
<evidence type="ECO:0000256" key="1">
    <source>
        <dbReference type="ARBA" id="ARBA00022617"/>
    </source>
</evidence>
<dbReference type="SUPFAM" id="SSF46626">
    <property type="entry name" value="Cytochrome c"/>
    <property type="match status" value="1"/>
</dbReference>
<protein>
    <submittedName>
        <fullName evidence="8">Mono/diheme cytochrome c family protein</fullName>
    </submittedName>
</protein>
<reference evidence="8 9" key="1">
    <citation type="submission" date="2023-07" db="EMBL/GenBank/DDBJ databases">
        <title>Sorghum-associated microbial communities from plants grown in Nebraska, USA.</title>
        <authorList>
            <person name="Schachtman D."/>
        </authorList>
    </citation>
    <scope>NUCLEOTIDE SEQUENCE [LARGE SCALE GENOMIC DNA]</scope>
    <source>
        <strain evidence="8 9">DS1027</strain>
    </source>
</reference>
<evidence type="ECO:0000313" key="9">
    <source>
        <dbReference type="Proteomes" id="UP001184150"/>
    </source>
</evidence>
<feature type="region of interest" description="Disordered" evidence="5">
    <location>
        <begin position="25"/>
        <end position="48"/>
    </location>
</feature>
<accession>A0ABU1MR79</accession>
<keyword evidence="3 4" id="KW-0408">Iron</keyword>
<dbReference type="PROSITE" id="PS51007">
    <property type="entry name" value="CYTC"/>
    <property type="match status" value="1"/>
</dbReference>
<evidence type="ECO:0000313" key="8">
    <source>
        <dbReference type="EMBL" id="MDR6512843.1"/>
    </source>
</evidence>
<dbReference type="Pfam" id="PF13442">
    <property type="entry name" value="Cytochrome_CBB3"/>
    <property type="match status" value="1"/>
</dbReference>
<evidence type="ECO:0000256" key="4">
    <source>
        <dbReference type="PROSITE-ProRule" id="PRU00433"/>
    </source>
</evidence>
<keyword evidence="2 4" id="KW-0479">Metal-binding</keyword>
<dbReference type="RefSeq" id="WP_054132641.1">
    <property type="nucleotide sequence ID" value="NZ_CP140000.1"/>
</dbReference>
<keyword evidence="6" id="KW-0732">Signal</keyword>
<feature type="compositionally biased region" description="Pro residues" evidence="5">
    <location>
        <begin position="28"/>
        <end position="40"/>
    </location>
</feature>
<evidence type="ECO:0000256" key="5">
    <source>
        <dbReference type="SAM" id="MobiDB-lite"/>
    </source>
</evidence>
<dbReference type="Proteomes" id="UP001184150">
    <property type="component" value="Unassembled WGS sequence"/>
</dbReference>
<evidence type="ECO:0000259" key="7">
    <source>
        <dbReference type="PROSITE" id="PS51007"/>
    </source>
</evidence>
<comment type="caution">
    <text evidence="8">The sequence shown here is derived from an EMBL/GenBank/DDBJ whole genome shotgun (WGS) entry which is preliminary data.</text>
</comment>
<evidence type="ECO:0000256" key="3">
    <source>
        <dbReference type="ARBA" id="ARBA00023004"/>
    </source>
</evidence>
<proteinExistence type="predicted"/>
<keyword evidence="1 4" id="KW-0349">Heme</keyword>
<name>A0ABU1MR79_9SPHN</name>
<feature type="signal peptide" evidence="6">
    <location>
        <begin position="1"/>
        <end position="20"/>
    </location>
</feature>
<gene>
    <name evidence="8" type="ORF">J2792_003730</name>
</gene>
<dbReference type="EMBL" id="JAVDRD010000012">
    <property type="protein sequence ID" value="MDR6512843.1"/>
    <property type="molecule type" value="Genomic_DNA"/>
</dbReference>